<dbReference type="EMBL" id="WISB01000125">
    <property type="protein sequence ID" value="MQW72027.1"/>
    <property type="molecule type" value="Genomic_DNA"/>
</dbReference>
<proteinExistence type="predicted"/>
<keyword evidence="1" id="KW-0472">Membrane</keyword>
<sequence length="71" mass="7888">MHQIAMRDRKLKTIQAAFSDEPKKAVAKQRSRQIEEGRPMIPQYRVFALAVAVAIGLLMLLLVRAGTAGLL</sequence>
<reference evidence="3 4" key="3">
    <citation type="journal article" date="2018" name="FEMS Microbiol. Ecol.">
        <title>Co-invading symbiotic mutualists of Medicago polymorpha retain high ancestral diversity and contain diverse accessory genomes.</title>
        <authorList>
            <person name="Porter S.S."/>
            <person name="Faber-Hammond J.J."/>
            <person name="Friesen M.L."/>
        </authorList>
    </citation>
    <scope>NUCLEOTIDE SEQUENCE [LARGE SCALE GENOMIC DNA]</scope>
    <source>
        <strain evidence="3 4">Str16</strain>
    </source>
</reference>
<accession>A0A6G1WQW2</accession>
<evidence type="ECO:0000256" key="1">
    <source>
        <dbReference type="SAM" id="Phobius"/>
    </source>
</evidence>
<reference evidence="2" key="1">
    <citation type="journal article" date="2013" name="Genome Biol.">
        <title>Comparative genomics of the core and accessory genomes of 48 Sinorhizobium strains comprising five genospecies.</title>
        <authorList>
            <person name="Sugawara M."/>
            <person name="Epstein B."/>
            <person name="Badgley B.D."/>
            <person name="Unno T."/>
            <person name="Xu L."/>
            <person name="Reese J."/>
            <person name="Gyaneshwar P."/>
            <person name="Denny R."/>
            <person name="Mudge J."/>
            <person name="Bharti A.K."/>
            <person name="Farmer A.D."/>
            <person name="May G.D."/>
            <person name="Woodward J.E."/>
            <person name="Medigue C."/>
            <person name="Vallenet D."/>
            <person name="Lajus A."/>
            <person name="Rouy Z."/>
            <person name="Martinez-Vaz B."/>
            <person name="Tiffin P."/>
            <person name="Young N.D."/>
            <person name="Sadowsky M.J."/>
        </authorList>
    </citation>
    <scope>NUCLEOTIDE SEQUENCE</scope>
    <source>
        <strain evidence="2">M1</strain>
    </source>
</reference>
<name>A0A6G1WQW2_9HYPH</name>
<dbReference type="Proteomes" id="UP001190825">
    <property type="component" value="Unassembled WGS sequence"/>
</dbReference>
<keyword evidence="4" id="KW-1185">Reference proteome</keyword>
<evidence type="ECO:0000313" key="4">
    <source>
        <dbReference type="Proteomes" id="UP001190825"/>
    </source>
</evidence>
<dbReference type="EMBL" id="NBUC01000110">
    <property type="protein sequence ID" value="PLT99641.1"/>
    <property type="molecule type" value="Genomic_DNA"/>
</dbReference>
<dbReference type="AlphaFoldDB" id="A0A6G1WQW2"/>
<keyword evidence="1" id="KW-0812">Transmembrane</keyword>
<comment type="caution">
    <text evidence="2">The sequence shown here is derived from an EMBL/GenBank/DDBJ whole genome shotgun (WGS) entry which is preliminary data.</text>
</comment>
<reference evidence="3" key="2">
    <citation type="submission" date="2017-04" db="EMBL/GenBank/DDBJ databases">
        <authorList>
            <person name="Porter S."/>
            <person name="Friesen M.L."/>
            <person name="Faber-Hammond J."/>
        </authorList>
    </citation>
    <scope>NUCLEOTIDE SEQUENCE</scope>
    <source>
        <strain evidence="3">Str16</strain>
    </source>
</reference>
<gene>
    <name evidence="3" type="ORF">BMJ33_22255</name>
    <name evidence="2" type="ORF">GHJ91_23435</name>
</gene>
<keyword evidence="1" id="KW-1133">Transmembrane helix</keyword>
<evidence type="ECO:0008006" key="5">
    <source>
        <dbReference type="Google" id="ProtNLM"/>
    </source>
</evidence>
<feature type="transmembrane region" description="Helical" evidence="1">
    <location>
        <begin position="46"/>
        <end position="65"/>
    </location>
</feature>
<evidence type="ECO:0000313" key="3">
    <source>
        <dbReference type="EMBL" id="PLT99641.1"/>
    </source>
</evidence>
<protein>
    <recommendedName>
        <fullName evidence="5">Transmembrane protein</fullName>
    </recommendedName>
</protein>
<evidence type="ECO:0000313" key="2">
    <source>
        <dbReference type="EMBL" id="MQW72027.1"/>
    </source>
</evidence>
<organism evidence="2">
    <name type="scientific">Sinorhizobium medicae</name>
    <dbReference type="NCBI Taxonomy" id="110321"/>
    <lineage>
        <taxon>Bacteria</taxon>
        <taxon>Pseudomonadati</taxon>
        <taxon>Pseudomonadota</taxon>
        <taxon>Alphaproteobacteria</taxon>
        <taxon>Hyphomicrobiales</taxon>
        <taxon>Rhizobiaceae</taxon>
        <taxon>Sinorhizobium/Ensifer group</taxon>
        <taxon>Sinorhizobium</taxon>
    </lineage>
</organism>